<feature type="chain" id="PRO_5045152128" evidence="3">
    <location>
        <begin position="30"/>
        <end position="418"/>
    </location>
</feature>
<evidence type="ECO:0000313" key="4">
    <source>
        <dbReference type="EMBL" id="WQQ26839.1"/>
    </source>
</evidence>
<dbReference type="Proteomes" id="UP001327225">
    <property type="component" value="Chromosome"/>
</dbReference>
<dbReference type="RefSeq" id="WP_322937606.1">
    <property type="nucleotide sequence ID" value="NZ_CP141059.1"/>
</dbReference>
<dbReference type="SUPFAM" id="SSF103647">
    <property type="entry name" value="TSP type-3 repeat"/>
    <property type="match status" value="1"/>
</dbReference>
<dbReference type="Pfam" id="PF02412">
    <property type="entry name" value="TSP_3"/>
    <property type="match status" value="1"/>
</dbReference>
<feature type="region of interest" description="Disordered" evidence="2">
    <location>
        <begin position="251"/>
        <end position="302"/>
    </location>
</feature>
<dbReference type="InterPro" id="IPR028974">
    <property type="entry name" value="TSP_type-3_rpt"/>
</dbReference>
<reference evidence="5" key="1">
    <citation type="submission" date="2023-12" db="EMBL/GenBank/DDBJ databases">
        <title>Novel species in genus Nocardioides.</title>
        <authorList>
            <person name="Zhou H."/>
        </authorList>
    </citation>
    <scope>NUCLEOTIDE SEQUENCE [LARGE SCALE GENOMIC DNA]</scope>
    <source>
        <strain evidence="5">HM61</strain>
    </source>
</reference>
<dbReference type="EMBL" id="CP141059">
    <property type="protein sequence ID" value="WQQ26839.1"/>
    <property type="molecule type" value="Genomic_DNA"/>
</dbReference>
<feature type="compositionally biased region" description="Basic and acidic residues" evidence="2">
    <location>
        <begin position="290"/>
        <end position="302"/>
    </location>
</feature>
<evidence type="ECO:0000256" key="2">
    <source>
        <dbReference type="SAM" id="MobiDB-lite"/>
    </source>
</evidence>
<gene>
    <name evidence="4" type="ORF">SHK19_01070</name>
</gene>
<feature type="signal peptide" evidence="3">
    <location>
        <begin position="1"/>
        <end position="29"/>
    </location>
</feature>
<sequence>MGAIRGLCAGVMVAGLTAALGTASPTAEAALPGPDSGSWIAVKKAGTTATDGAGDLATAHLDLTAAGGTLGPATVFVAADLVHASFRFHVAALPADAAGGYVVQFDTDDNPAGWEAALRYDPSADTVTFFTAGPNAGVKIAGTSAGSPVAMSPSTATSYPGADGGAYVAFAVPRSRLTSAGITLGAPMVIGTTTGTGAALDAGGLLAAAKADVLGTPKFGGLNPPAWNTLDTDRIEFDSDGDGIADDLDNCPVHSNPGQEDDDAAVDNSLPPGTTGMPDGTEGKGNACDRTPRGYDLDKDGVGHMDDRCPERPGLGSDGCLARSTTSAILRYVPRAKAFVGSVRADYDVCVPRRNVTVFKLVSGPDRKLGTVKTDAAGKYRLAKRASSGKYYAQVDTKLIWTEGARCYAVKSPRIQVR</sequence>
<proteinExistence type="predicted"/>
<evidence type="ECO:0000313" key="5">
    <source>
        <dbReference type="Proteomes" id="UP001327225"/>
    </source>
</evidence>
<evidence type="ECO:0000256" key="1">
    <source>
        <dbReference type="ARBA" id="ARBA00022729"/>
    </source>
</evidence>
<name>A0ABZ0ZSG3_9ACTN</name>
<protein>
    <submittedName>
        <fullName evidence="4">Thrombospondin type 3 repeat-containing protein</fullName>
    </submittedName>
</protein>
<dbReference type="InterPro" id="IPR003367">
    <property type="entry name" value="Thrombospondin_3-like_rpt"/>
</dbReference>
<organism evidence="4 5">
    <name type="scientific">Nocardioides bizhenqiangii</name>
    <dbReference type="NCBI Taxonomy" id="3095076"/>
    <lineage>
        <taxon>Bacteria</taxon>
        <taxon>Bacillati</taxon>
        <taxon>Actinomycetota</taxon>
        <taxon>Actinomycetes</taxon>
        <taxon>Propionibacteriales</taxon>
        <taxon>Nocardioidaceae</taxon>
        <taxon>Nocardioides</taxon>
    </lineage>
</organism>
<keyword evidence="1 3" id="KW-0732">Signal</keyword>
<dbReference type="Gene3D" id="4.10.1080.10">
    <property type="entry name" value="TSP type-3 repeat"/>
    <property type="match status" value="1"/>
</dbReference>
<accession>A0ABZ0ZSG3</accession>
<keyword evidence="5" id="KW-1185">Reference proteome</keyword>
<evidence type="ECO:0000256" key="3">
    <source>
        <dbReference type="SAM" id="SignalP"/>
    </source>
</evidence>